<dbReference type="SUPFAM" id="SSF52833">
    <property type="entry name" value="Thioredoxin-like"/>
    <property type="match status" value="1"/>
</dbReference>
<name>A0A1J4TCE1_9BACT</name>
<reference evidence="11 12" key="1">
    <citation type="journal article" date="2016" name="Environ. Microbiol.">
        <title>Genomic resolution of a cold subsurface aquifer community provides metabolic insights for novel microbes adapted to high CO concentrations.</title>
        <authorList>
            <person name="Probst A.J."/>
            <person name="Castelle C.J."/>
            <person name="Singh A."/>
            <person name="Brown C.T."/>
            <person name="Anantharaman K."/>
            <person name="Sharon I."/>
            <person name="Hug L.A."/>
            <person name="Burstein D."/>
            <person name="Emerson J.B."/>
            <person name="Thomas B.C."/>
            <person name="Banfield J.F."/>
        </authorList>
    </citation>
    <scope>NUCLEOTIDE SEQUENCE [LARGE SCALE GENOMIC DNA]</scope>
    <source>
        <strain evidence="11">CG1_02_37_44</strain>
    </source>
</reference>
<sequence length="110" mass="12325">MSNALELTNKNFSEEVLKSSLPVLVDFWAPWCDPCRIMAPILDELAGQLAGKIKIAKLNVEEADNQALAQEYNIQSIPNMKLFKGGKVINEYIGLKEKESFAKELEEAIK</sequence>
<evidence type="ECO:0000256" key="3">
    <source>
        <dbReference type="ARBA" id="ARBA00022982"/>
    </source>
</evidence>
<feature type="site" description="Deprotonates C-terminal active site Cys" evidence="8">
    <location>
        <position position="26"/>
    </location>
</feature>
<accession>A0A1J4TCE1</accession>
<feature type="domain" description="Thioredoxin" evidence="10">
    <location>
        <begin position="1"/>
        <end position="110"/>
    </location>
</feature>
<protein>
    <recommendedName>
        <fullName evidence="6 7">Thioredoxin</fullName>
    </recommendedName>
</protein>
<evidence type="ECO:0000313" key="12">
    <source>
        <dbReference type="Proteomes" id="UP000183192"/>
    </source>
</evidence>
<dbReference type="STRING" id="1805146.AUJ27_01710"/>
<organism evidence="11 12">
    <name type="scientific">Candidatus Falkowbacteria bacterium CG1_02_37_44</name>
    <dbReference type="NCBI Taxonomy" id="1805146"/>
    <lineage>
        <taxon>Bacteria</taxon>
        <taxon>Candidatus Falkowiibacteriota</taxon>
    </lineage>
</organism>
<dbReference type="PROSITE" id="PS51352">
    <property type="entry name" value="THIOREDOXIN_2"/>
    <property type="match status" value="1"/>
</dbReference>
<feature type="active site" description="Nucleophile" evidence="8">
    <location>
        <position position="32"/>
    </location>
</feature>
<keyword evidence="2" id="KW-0813">Transport</keyword>
<feature type="site" description="Contributes to redox potential value" evidence="8">
    <location>
        <position position="33"/>
    </location>
</feature>
<dbReference type="EMBL" id="MNUU01000030">
    <property type="protein sequence ID" value="OIO07887.1"/>
    <property type="molecule type" value="Genomic_DNA"/>
</dbReference>
<feature type="disulfide bond" description="Redox-active" evidence="9">
    <location>
        <begin position="32"/>
        <end position="35"/>
    </location>
</feature>
<evidence type="ECO:0000256" key="9">
    <source>
        <dbReference type="PIRSR" id="PIRSR000077-4"/>
    </source>
</evidence>
<dbReference type="InterPro" id="IPR013766">
    <property type="entry name" value="Thioredoxin_domain"/>
</dbReference>
<dbReference type="FunFam" id="3.40.30.10:FF:000001">
    <property type="entry name" value="Thioredoxin"/>
    <property type="match status" value="1"/>
</dbReference>
<keyword evidence="5 9" id="KW-0676">Redox-active center</keyword>
<comment type="caution">
    <text evidence="11">The sequence shown here is derived from an EMBL/GenBank/DDBJ whole genome shotgun (WGS) entry which is preliminary data.</text>
</comment>
<feature type="active site" description="Nucleophile" evidence="8">
    <location>
        <position position="35"/>
    </location>
</feature>
<dbReference type="NCBIfam" id="TIGR01068">
    <property type="entry name" value="thioredoxin"/>
    <property type="match status" value="1"/>
</dbReference>
<gene>
    <name evidence="11" type="ORF">AUJ27_01710</name>
</gene>
<evidence type="ECO:0000256" key="8">
    <source>
        <dbReference type="PIRSR" id="PIRSR000077-1"/>
    </source>
</evidence>
<dbReference type="AlphaFoldDB" id="A0A1J4TCE1"/>
<dbReference type="Gene3D" id="3.40.30.10">
    <property type="entry name" value="Glutaredoxin"/>
    <property type="match status" value="1"/>
</dbReference>
<comment type="similarity">
    <text evidence="1 7">Belongs to the thioredoxin family.</text>
</comment>
<dbReference type="GO" id="GO:0005737">
    <property type="term" value="C:cytoplasm"/>
    <property type="evidence" value="ECO:0007669"/>
    <property type="project" value="TreeGrafter"/>
</dbReference>
<dbReference type="PANTHER" id="PTHR45663">
    <property type="entry name" value="GEO12009P1"/>
    <property type="match status" value="1"/>
</dbReference>
<dbReference type="PANTHER" id="PTHR45663:SF11">
    <property type="entry name" value="GEO12009P1"/>
    <property type="match status" value="1"/>
</dbReference>
<evidence type="ECO:0000313" key="11">
    <source>
        <dbReference type="EMBL" id="OIO07887.1"/>
    </source>
</evidence>
<evidence type="ECO:0000256" key="5">
    <source>
        <dbReference type="ARBA" id="ARBA00023284"/>
    </source>
</evidence>
<evidence type="ECO:0000256" key="1">
    <source>
        <dbReference type="ARBA" id="ARBA00008987"/>
    </source>
</evidence>
<proteinExistence type="inferred from homology"/>
<evidence type="ECO:0000256" key="2">
    <source>
        <dbReference type="ARBA" id="ARBA00022448"/>
    </source>
</evidence>
<dbReference type="GO" id="GO:0015035">
    <property type="term" value="F:protein-disulfide reductase activity"/>
    <property type="evidence" value="ECO:0007669"/>
    <property type="project" value="UniProtKB-UniRule"/>
</dbReference>
<keyword evidence="4 9" id="KW-1015">Disulfide bond</keyword>
<feature type="site" description="Contributes to redox potential value" evidence="8">
    <location>
        <position position="34"/>
    </location>
</feature>
<evidence type="ECO:0000256" key="6">
    <source>
        <dbReference type="NCBIfam" id="TIGR01068"/>
    </source>
</evidence>
<evidence type="ECO:0000259" key="10">
    <source>
        <dbReference type="PROSITE" id="PS51352"/>
    </source>
</evidence>
<dbReference type="Proteomes" id="UP000183192">
    <property type="component" value="Unassembled WGS sequence"/>
</dbReference>
<dbReference type="PRINTS" id="PR00421">
    <property type="entry name" value="THIOREDOXIN"/>
</dbReference>
<dbReference type="PIRSF" id="PIRSF000077">
    <property type="entry name" value="Thioredoxin"/>
    <property type="match status" value="1"/>
</dbReference>
<dbReference type="CDD" id="cd02947">
    <property type="entry name" value="TRX_family"/>
    <property type="match status" value="1"/>
</dbReference>
<dbReference type="Pfam" id="PF00085">
    <property type="entry name" value="Thioredoxin"/>
    <property type="match status" value="1"/>
</dbReference>
<evidence type="ECO:0000256" key="4">
    <source>
        <dbReference type="ARBA" id="ARBA00023157"/>
    </source>
</evidence>
<keyword evidence="3" id="KW-0249">Electron transport</keyword>
<dbReference type="InterPro" id="IPR036249">
    <property type="entry name" value="Thioredoxin-like_sf"/>
</dbReference>
<evidence type="ECO:0000256" key="7">
    <source>
        <dbReference type="PIRNR" id="PIRNR000077"/>
    </source>
</evidence>
<dbReference type="InterPro" id="IPR005746">
    <property type="entry name" value="Thioredoxin"/>
</dbReference>